<dbReference type="Proteomes" id="UP001606303">
    <property type="component" value="Unassembled WGS sequence"/>
</dbReference>
<sequence>MAKKFADIKTTAGARVMLNLDCTAYVTATHGTNMADGAEVVLMTLNEEGFKQVSVPASQVEKLLKSINALGDQFVKVAAIGGGELFLNTMFISSIDPLHGNDFSDGAAVNVMSSVVQVSSSSALDLINLVV</sequence>
<dbReference type="EMBL" id="JBIGIB010000005">
    <property type="protein sequence ID" value="MFG6468379.1"/>
    <property type="molecule type" value="Genomic_DNA"/>
</dbReference>
<name>A0ABW7H2C8_9BURK</name>
<dbReference type="RefSeq" id="WP_394386513.1">
    <property type="nucleotide sequence ID" value="NZ_JBIGIB010000005.1"/>
</dbReference>
<reference evidence="1 2" key="1">
    <citation type="submission" date="2024-08" db="EMBL/GenBank/DDBJ databases">
        <authorList>
            <person name="Lu H."/>
        </authorList>
    </citation>
    <scope>NUCLEOTIDE SEQUENCE [LARGE SCALE GENOMIC DNA]</scope>
    <source>
        <strain evidence="1 2">BYS87W</strain>
    </source>
</reference>
<evidence type="ECO:0000313" key="2">
    <source>
        <dbReference type="Proteomes" id="UP001606303"/>
    </source>
</evidence>
<gene>
    <name evidence="1" type="ORF">ACG01O_17280</name>
</gene>
<accession>A0ABW7H2C8</accession>
<comment type="caution">
    <text evidence="1">The sequence shown here is derived from an EMBL/GenBank/DDBJ whole genome shotgun (WGS) entry which is preliminary data.</text>
</comment>
<evidence type="ECO:0000313" key="1">
    <source>
        <dbReference type="EMBL" id="MFG6468379.1"/>
    </source>
</evidence>
<organism evidence="1 2">
    <name type="scientific">Pelomonas baiyunensis</name>
    <dbReference type="NCBI Taxonomy" id="3299026"/>
    <lineage>
        <taxon>Bacteria</taxon>
        <taxon>Pseudomonadati</taxon>
        <taxon>Pseudomonadota</taxon>
        <taxon>Betaproteobacteria</taxon>
        <taxon>Burkholderiales</taxon>
        <taxon>Sphaerotilaceae</taxon>
        <taxon>Roseateles</taxon>
    </lineage>
</organism>
<proteinExistence type="predicted"/>
<keyword evidence="2" id="KW-1185">Reference proteome</keyword>
<protein>
    <submittedName>
        <fullName evidence="1">Uncharacterized protein</fullName>
    </submittedName>
</protein>